<reference evidence="5" key="1">
    <citation type="journal article" date="2008" name="Science">
        <title>Massive horizontal gene transfer in bdelloid rotifers.</title>
        <authorList>
            <person name="Gladyshev E.A."/>
            <person name="Meselson M.S."/>
            <person name="Arkhipova I.R."/>
        </authorList>
    </citation>
    <scope>NUCLEOTIDE SEQUENCE</scope>
</reference>
<keyword evidence="2 3" id="KW-0802">TPR repeat</keyword>
<dbReference type="EMBL" id="EU643480">
    <property type="protein sequence ID" value="ACD54716.1"/>
    <property type="molecule type" value="Genomic_DNA"/>
</dbReference>
<sequence length="694" mass="80693">MLNEKNVQQSNEQIVQSSASIRERYRFNVENFVLVWLGRPIEDAEEKELQRIINDIYTFFNIDDCIQFISTIKHEKIFIIISELFDEQNILQLHSYVQVESIFILNLDKETQQQKINYYRKVQGIFTNIESMNAVLKDSISQADRNMIGFEFAQNQTTTSVELKNKQESSFMYTQIIKNIILQMTDTDMNDMLVYCRTIYEGNVSELKKIGDFEREYCAENSIEWYTRDSFLYRMLNKALRTLEIDAIYAMRVVIRHLDQQLRSLAQQSELTLPSVLFRGLSMPNDTFERFASNVGGLVSISNFLSTTGDHNVARMFASGNEEITAVFMCIHLDSTMNLDIAVASTDTQSTFEGAESEFLFSMGTVFRMLSVEQIEKGLWQVELELTSDADPQMKKLSNFIQRNIYDPNGPLLMLGHLMSHMNEKEKANEFYKKALERIKDAKQNAIALNHMGKLHYEMKKYDQALEYCEKAVDCIQVEHYHEDSFVSECYDNIGNIYASQDNLDMSLDYYKRSLDIQLSLSPVDQNKIAEGYKNIAYILSQQEKDDEALIYYHRALDILLVILPSLHTDITFTYYFIALSLQTLGRKEEAYCYADKIVDQSFPSNQRNTEEYHKAVQQAHKALDESKLISIYIGDLNMYEKEDGHVIPWKDQNEDKKEIQTSHDACLPTTSTDRYFETCDRPSKYVIQVKQAL</sequence>
<feature type="coiled-coil region" evidence="4">
    <location>
        <begin position="422"/>
        <end position="452"/>
    </location>
</feature>
<dbReference type="OrthoDB" id="10500114at2759"/>
<dbReference type="Gene3D" id="1.25.40.10">
    <property type="entry name" value="Tetratricopeptide repeat domain"/>
    <property type="match status" value="2"/>
</dbReference>
<dbReference type="PROSITE" id="PS51996">
    <property type="entry name" value="TR_MART"/>
    <property type="match status" value="1"/>
</dbReference>
<evidence type="ECO:0000256" key="2">
    <source>
        <dbReference type="ARBA" id="ARBA00022803"/>
    </source>
</evidence>
<dbReference type="SMART" id="SM00028">
    <property type="entry name" value="TPR"/>
    <property type="match status" value="4"/>
</dbReference>
<dbReference type="PROSITE" id="PS50005">
    <property type="entry name" value="TPR"/>
    <property type="match status" value="2"/>
</dbReference>
<proteinExistence type="predicted"/>
<dbReference type="Pfam" id="PF13181">
    <property type="entry name" value="TPR_8"/>
    <property type="match status" value="1"/>
</dbReference>
<dbReference type="AlphaFoldDB" id="B3G4G8"/>
<evidence type="ECO:0000256" key="1">
    <source>
        <dbReference type="ARBA" id="ARBA00022737"/>
    </source>
</evidence>
<dbReference type="SUPFAM" id="SSF48452">
    <property type="entry name" value="TPR-like"/>
    <property type="match status" value="1"/>
</dbReference>
<dbReference type="Pfam" id="PF13424">
    <property type="entry name" value="TPR_12"/>
    <property type="match status" value="1"/>
</dbReference>
<organism evidence="5">
    <name type="scientific">Adineta vaga</name>
    <name type="common">Rotifer</name>
    <name type="synonym">Callidina vaga</name>
    <dbReference type="NCBI Taxonomy" id="104782"/>
    <lineage>
        <taxon>Eukaryota</taxon>
        <taxon>Metazoa</taxon>
        <taxon>Spiralia</taxon>
        <taxon>Gnathifera</taxon>
        <taxon>Rotifera</taxon>
        <taxon>Eurotatoria</taxon>
        <taxon>Bdelloidea</taxon>
        <taxon>Adinetida</taxon>
        <taxon>Adinetidae</taxon>
        <taxon>Adineta</taxon>
    </lineage>
</organism>
<dbReference type="InterPro" id="IPR019734">
    <property type="entry name" value="TPR_rpt"/>
</dbReference>
<evidence type="ECO:0000256" key="4">
    <source>
        <dbReference type="SAM" id="Coils"/>
    </source>
</evidence>
<dbReference type="Gene3D" id="3.90.176.10">
    <property type="entry name" value="Toxin ADP-ribosyltransferase, Chain A, domain 1"/>
    <property type="match status" value="1"/>
</dbReference>
<feature type="repeat" description="TPR" evidence="3">
    <location>
        <begin position="446"/>
        <end position="479"/>
    </location>
</feature>
<evidence type="ECO:0000256" key="3">
    <source>
        <dbReference type="PROSITE-ProRule" id="PRU00339"/>
    </source>
</evidence>
<evidence type="ECO:0000313" key="5">
    <source>
        <dbReference type="EMBL" id="ACD54716.1"/>
    </source>
</evidence>
<keyword evidence="4" id="KW-0175">Coiled coil</keyword>
<keyword evidence="1" id="KW-0677">Repeat</keyword>
<feature type="repeat" description="TPR" evidence="3">
    <location>
        <begin position="488"/>
        <end position="521"/>
    </location>
</feature>
<protein>
    <submittedName>
        <fullName evidence="5">TPR repeat containing protein-like protein</fullName>
    </submittedName>
</protein>
<dbReference type="PANTHER" id="PTHR45641:SF19">
    <property type="entry name" value="NEPHROCYSTIN-3"/>
    <property type="match status" value="1"/>
</dbReference>
<dbReference type="InterPro" id="IPR011990">
    <property type="entry name" value="TPR-like_helical_dom_sf"/>
</dbReference>
<dbReference type="SUPFAM" id="SSF56399">
    <property type="entry name" value="ADP-ribosylation"/>
    <property type="match status" value="1"/>
</dbReference>
<dbReference type="PANTHER" id="PTHR45641">
    <property type="entry name" value="TETRATRICOPEPTIDE REPEAT PROTEIN (AFU_ORTHOLOGUE AFUA_6G03870)"/>
    <property type="match status" value="1"/>
</dbReference>
<accession>B3G4G8</accession>
<name>B3G4G8_ADIVA</name>